<gene>
    <name evidence="5" type="ORF">IPOD504_LOCUS16650</name>
</gene>
<feature type="non-terminal residue" evidence="5">
    <location>
        <position position="1"/>
    </location>
</feature>
<evidence type="ECO:0008006" key="7">
    <source>
        <dbReference type="Google" id="ProtNLM"/>
    </source>
</evidence>
<accession>A0ABN8J4E1</accession>
<evidence type="ECO:0000313" key="6">
    <source>
        <dbReference type="Proteomes" id="UP000837857"/>
    </source>
</evidence>
<dbReference type="InterPro" id="IPR031311">
    <property type="entry name" value="CHIT_BIND_RR_consensus"/>
</dbReference>
<organism evidence="5 6">
    <name type="scientific">Iphiclides podalirius</name>
    <name type="common">scarce swallowtail</name>
    <dbReference type="NCBI Taxonomy" id="110791"/>
    <lineage>
        <taxon>Eukaryota</taxon>
        <taxon>Metazoa</taxon>
        <taxon>Ecdysozoa</taxon>
        <taxon>Arthropoda</taxon>
        <taxon>Hexapoda</taxon>
        <taxon>Insecta</taxon>
        <taxon>Pterygota</taxon>
        <taxon>Neoptera</taxon>
        <taxon>Endopterygota</taxon>
        <taxon>Lepidoptera</taxon>
        <taxon>Glossata</taxon>
        <taxon>Ditrysia</taxon>
        <taxon>Papilionoidea</taxon>
        <taxon>Papilionidae</taxon>
        <taxon>Papilioninae</taxon>
        <taxon>Iphiclides</taxon>
    </lineage>
</organism>
<protein>
    <recommendedName>
        <fullName evidence="7">Larval cuticle protein LCP-22</fullName>
    </recommendedName>
</protein>
<evidence type="ECO:0000256" key="4">
    <source>
        <dbReference type="SAM" id="SignalP"/>
    </source>
</evidence>
<dbReference type="InterPro" id="IPR050468">
    <property type="entry name" value="Cuticle_Struct_Prot"/>
</dbReference>
<dbReference type="PRINTS" id="PR00947">
    <property type="entry name" value="CUTICLE"/>
</dbReference>
<name>A0ABN8J4E1_9NEOP</name>
<keyword evidence="6" id="KW-1185">Reference proteome</keyword>
<dbReference type="PANTHER" id="PTHR10380">
    <property type="entry name" value="CUTICLE PROTEIN"/>
    <property type="match status" value="1"/>
</dbReference>
<reference evidence="5" key="1">
    <citation type="submission" date="2022-03" db="EMBL/GenBank/DDBJ databases">
        <authorList>
            <person name="Martin H S."/>
        </authorList>
    </citation>
    <scope>NUCLEOTIDE SEQUENCE</scope>
</reference>
<dbReference type="Proteomes" id="UP000837857">
    <property type="component" value="Chromosome 8"/>
</dbReference>
<evidence type="ECO:0000313" key="5">
    <source>
        <dbReference type="EMBL" id="CAH2075274.1"/>
    </source>
</evidence>
<dbReference type="PROSITE" id="PS51155">
    <property type="entry name" value="CHIT_BIND_RR_2"/>
    <property type="match status" value="1"/>
</dbReference>
<evidence type="ECO:0000256" key="2">
    <source>
        <dbReference type="ARBA" id="ARBA00022729"/>
    </source>
</evidence>
<dbReference type="PROSITE" id="PS00233">
    <property type="entry name" value="CHIT_BIND_RR_1"/>
    <property type="match status" value="1"/>
</dbReference>
<sequence length="241" mass="26160">MRFAVVVFAVLAVAYAQNTPTPKPSAFNTFGFPQNNQYNPYGQYNRYQKYSQGQYQPYNQYQNQYQGQYQNRYPYQTYKPVVTSTVAPLRPVEPVAPSAAPSPAPVATASATVSASPAPAPVRAVISSKVVSDARAASVVKYGNEINPDGAFNYFFETDNGIAAQAQGVPRNFGGDPPVSPDVVQGSFSWISPEGEEIALTYTADENGYQAQGSAIPQPPEIPPQIARALEYIAKYTPVQK</sequence>
<feature type="chain" id="PRO_5045193944" description="Larval cuticle protein LCP-22" evidence="4">
    <location>
        <begin position="17"/>
        <end position="241"/>
    </location>
</feature>
<keyword evidence="2 4" id="KW-0732">Signal</keyword>
<dbReference type="EMBL" id="OW152820">
    <property type="protein sequence ID" value="CAH2075274.1"/>
    <property type="molecule type" value="Genomic_DNA"/>
</dbReference>
<dbReference type="InterPro" id="IPR000618">
    <property type="entry name" value="Insect_cuticle"/>
</dbReference>
<dbReference type="Pfam" id="PF00379">
    <property type="entry name" value="Chitin_bind_4"/>
    <property type="match status" value="1"/>
</dbReference>
<keyword evidence="1 3" id="KW-0193">Cuticle</keyword>
<evidence type="ECO:0000256" key="3">
    <source>
        <dbReference type="PROSITE-ProRule" id="PRU00497"/>
    </source>
</evidence>
<dbReference type="PANTHER" id="PTHR10380:SF237">
    <property type="entry name" value="CUTICULAR PROTEIN 65AU, ISOFORM A-RELATED"/>
    <property type="match status" value="1"/>
</dbReference>
<evidence type="ECO:0000256" key="1">
    <source>
        <dbReference type="ARBA" id="ARBA00022460"/>
    </source>
</evidence>
<proteinExistence type="predicted"/>
<feature type="signal peptide" evidence="4">
    <location>
        <begin position="1"/>
        <end position="16"/>
    </location>
</feature>